<sequence>MSNCEEPPPSYEQAMASSNTSRPGTSDTSSRPGTSGGLQAHLHTDNLLHVPGDDHHHGHDGIPTPTRLSMEDELRPLPEGWVRTYDPETNHQFFVDTKADPIRSIWHHPYDDEHFLNSLPPAERDRIEQLKHRNPGPDSHSRPGSSRGAGSRAHSPQPPRSPRRAGAHADAHPQRTQQQQQHDHDEEQKTLGRKLKDALTGTTHSERVEARAAREEAEREALQQHLLLRRAMQKAMETSRPQLLGKDDNGVDLYLEPPGHMFPGVAGVKPLTPWLSEVFYERDRSNGNVRQPGPPGRYLRPEGSMYGFGYGGGYDCGPSPMGGGRYARPQGPYARPMRPVVYGGGLGLPLMAPMLGGVMLGSLMF</sequence>
<keyword evidence="4" id="KW-1185">Reference proteome</keyword>
<feature type="compositionally biased region" description="Low complexity" evidence="1">
    <location>
        <begin position="142"/>
        <end position="155"/>
    </location>
</feature>
<feature type="compositionally biased region" description="Pro residues" evidence="1">
    <location>
        <begin position="1"/>
        <end position="10"/>
    </location>
</feature>
<comment type="caution">
    <text evidence="3">The sequence shown here is derived from an EMBL/GenBank/DDBJ whole genome shotgun (WGS) entry which is preliminary data.</text>
</comment>
<dbReference type="Gene3D" id="2.20.70.10">
    <property type="match status" value="1"/>
</dbReference>
<dbReference type="EMBL" id="JAUEPP010000002">
    <property type="protein sequence ID" value="KAK3352086.1"/>
    <property type="molecule type" value="Genomic_DNA"/>
</dbReference>
<evidence type="ECO:0000256" key="2">
    <source>
        <dbReference type="SAM" id="Phobius"/>
    </source>
</evidence>
<keyword evidence="2" id="KW-0472">Membrane</keyword>
<dbReference type="Proteomes" id="UP001278500">
    <property type="component" value="Unassembled WGS sequence"/>
</dbReference>
<feature type="transmembrane region" description="Helical" evidence="2">
    <location>
        <begin position="340"/>
        <end position="363"/>
    </location>
</feature>
<gene>
    <name evidence="3" type="ORF">B0H65DRAFT_459900</name>
</gene>
<accession>A0AAE0JMQ1</accession>
<feature type="region of interest" description="Disordered" evidence="1">
    <location>
        <begin position="131"/>
        <end position="215"/>
    </location>
</feature>
<evidence type="ECO:0000313" key="3">
    <source>
        <dbReference type="EMBL" id="KAK3352086.1"/>
    </source>
</evidence>
<protein>
    <recommendedName>
        <fullName evidence="5">WW domain-containing protein</fullName>
    </recommendedName>
</protein>
<feature type="compositionally biased region" description="Basic and acidic residues" evidence="1">
    <location>
        <begin position="42"/>
        <end position="60"/>
    </location>
</feature>
<proteinExistence type="predicted"/>
<name>A0AAE0JMQ1_9PEZI</name>
<reference evidence="3" key="1">
    <citation type="journal article" date="2023" name="Mol. Phylogenet. Evol.">
        <title>Genome-scale phylogeny and comparative genomics of the fungal order Sordariales.</title>
        <authorList>
            <person name="Hensen N."/>
            <person name="Bonometti L."/>
            <person name="Westerberg I."/>
            <person name="Brannstrom I.O."/>
            <person name="Guillou S."/>
            <person name="Cros-Aarteil S."/>
            <person name="Calhoun S."/>
            <person name="Haridas S."/>
            <person name="Kuo A."/>
            <person name="Mondo S."/>
            <person name="Pangilinan J."/>
            <person name="Riley R."/>
            <person name="LaButti K."/>
            <person name="Andreopoulos B."/>
            <person name="Lipzen A."/>
            <person name="Chen C."/>
            <person name="Yan M."/>
            <person name="Daum C."/>
            <person name="Ng V."/>
            <person name="Clum A."/>
            <person name="Steindorff A."/>
            <person name="Ohm R.A."/>
            <person name="Martin F."/>
            <person name="Silar P."/>
            <person name="Natvig D.O."/>
            <person name="Lalanne C."/>
            <person name="Gautier V."/>
            <person name="Ament-Velasquez S.L."/>
            <person name="Kruys A."/>
            <person name="Hutchinson M.I."/>
            <person name="Powell A.J."/>
            <person name="Barry K."/>
            <person name="Miller A.N."/>
            <person name="Grigoriev I.V."/>
            <person name="Debuchy R."/>
            <person name="Gladieux P."/>
            <person name="Hiltunen Thoren M."/>
            <person name="Johannesson H."/>
        </authorList>
    </citation>
    <scope>NUCLEOTIDE SEQUENCE</scope>
    <source>
        <strain evidence="3">CBS 560.94</strain>
    </source>
</reference>
<keyword evidence="2" id="KW-1133">Transmembrane helix</keyword>
<organism evidence="3 4">
    <name type="scientific">Neurospora tetraspora</name>
    <dbReference type="NCBI Taxonomy" id="94610"/>
    <lineage>
        <taxon>Eukaryota</taxon>
        <taxon>Fungi</taxon>
        <taxon>Dikarya</taxon>
        <taxon>Ascomycota</taxon>
        <taxon>Pezizomycotina</taxon>
        <taxon>Sordariomycetes</taxon>
        <taxon>Sordariomycetidae</taxon>
        <taxon>Sordariales</taxon>
        <taxon>Sordariaceae</taxon>
        <taxon>Neurospora</taxon>
    </lineage>
</organism>
<keyword evidence="2" id="KW-0812">Transmembrane</keyword>
<dbReference type="GeneID" id="87863647"/>
<evidence type="ECO:0000256" key="1">
    <source>
        <dbReference type="SAM" id="MobiDB-lite"/>
    </source>
</evidence>
<dbReference type="AlphaFoldDB" id="A0AAE0JMQ1"/>
<feature type="region of interest" description="Disordered" evidence="1">
    <location>
        <begin position="1"/>
        <end position="72"/>
    </location>
</feature>
<feature type="compositionally biased region" description="Basic and acidic residues" evidence="1">
    <location>
        <begin position="204"/>
        <end position="215"/>
    </location>
</feature>
<feature type="compositionally biased region" description="Polar residues" evidence="1">
    <location>
        <begin position="15"/>
        <end position="33"/>
    </location>
</feature>
<reference evidence="3" key="2">
    <citation type="submission" date="2023-06" db="EMBL/GenBank/DDBJ databases">
        <authorList>
            <consortium name="Lawrence Berkeley National Laboratory"/>
            <person name="Haridas S."/>
            <person name="Hensen N."/>
            <person name="Bonometti L."/>
            <person name="Westerberg I."/>
            <person name="Brannstrom I.O."/>
            <person name="Guillou S."/>
            <person name="Cros-Aarteil S."/>
            <person name="Calhoun S."/>
            <person name="Kuo A."/>
            <person name="Mondo S."/>
            <person name="Pangilinan J."/>
            <person name="Riley R."/>
            <person name="Labutti K."/>
            <person name="Andreopoulos B."/>
            <person name="Lipzen A."/>
            <person name="Chen C."/>
            <person name="Yanf M."/>
            <person name="Daum C."/>
            <person name="Ng V."/>
            <person name="Clum A."/>
            <person name="Steindorff A."/>
            <person name="Ohm R."/>
            <person name="Martin F."/>
            <person name="Silar P."/>
            <person name="Natvig D."/>
            <person name="Lalanne C."/>
            <person name="Gautier V."/>
            <person name="Ament-Velasquez S.L."/>
            <person name="Kruys A."/>
            <person name="Hutchinson M.I."/>
            <person name="Powell A.J."/>
            <person name="Barry K."/>
            <person name="Miller A.N."/>
            <person name="Grigoriev I.V."/>
            <person name="Debuchy R."/>
            <person name="Gladieux P."/>
            <person name="Thoren M.H."/>
            <person name="Johannesson H."/>
        </authorList>
    </citation>
    <scope>NUCLEOTIDE SEQUENCE</scope>
    <source>
        <strain evidence="3">CBS 560.94</strain>
    </source>
</reference>
<evidence type="ECO:0008006" key="5">
    <source>
        <dbReference type="Google" id="ProtNLM"/>
    </source>
</evidence>
<evidence type="ECO:0000313" key="4">
    <source>
        <dbReference type="Proteomes" id="UP001278500"/>
    </source>
</evidence>
<dbReference type="RefSeq" id="XP_062685381.1">
    <property type="nucleotide sequence ID" value="XM_062826493.1"/>
</dbReference>
<feature type="compositionally biased region" description="Basic and acidic residues" evidence="1">
    <location>
        <begin position="181"/>
        <end position="197"/>
    </location>
</feature>